<reference evidence="8" key="1">
    <citation type="submission" date="2023-07" db="EMBL/GenBank/DDBJ databases">
        <title>Sorghum-associated microbial communities from plants grown in Nebraska, USA.</title>
        <authorList>
            <person name="Schachtman D."/>
        </authorList>
    </citation>
    <scope>NUCLEOTIDE SEQUENCE</scope>
    <source>
        <strain evidence="8">DS1061</strain>
    </source>
</reference>
<dbReference type="GO" id="GO:0016020">
    <property type="term" value="C:membrane"/>
    <property type="evidence" value="ECO:0007669"/>
    <property type="project" value="UniProtKB-SubCell"/>
</dbReference>
<evidence type="ECO:0000313" key="9">
    <source>
        <dbReference type="Proteomes" id="UP001229486"/>
    </source>
</evidence>
<gene>
    <name evidence="8" type="ORF">J2793_002815</name>
</gene>
<organism evidence="8 9">
    <name type="scientific">Paraburkholderia caledonica</name>
    <dbReference type="NCBI Taxonomy" id="134536"/>
    <lineage>
        <taxon>Bacteria</taxon>
        <taxon>Pseudomonadati</taxon>
        <taxon>Pseudomonadota</taxon>
        <taxon>Betaproteobacteria</taxon>
        <taxon>Burkholderiales</taxon>
        <taxon>Burkholderiaceae</taxon>
        <taxon>Paraburkholderia</taxon>
    </lineage>
</organism>
<evidence type="ECO:0000256" key="4">
    <source>
        <dbReference type="ARBA" id="ARBA00023136"/>
    </source>
</evidence>
<name>A0AB73IDZ6_9BURK</name>
<evidence type="ECO:0000256" key="5">
    <source>
        <dbReference type="ARBA" id="ARBA00023139"/>
    </source>
</evidence>
<sequence>MNPRRVVNAAISAVLIGTAAMCGPAVFADAAPSAVKVGVTRGTHAEIMNEVRRVATARGLDIDVVTFDSGAQIDAALAAHRIDAASFEDGPGFEASRRKHGYPLYEVATTVTLPMALYSRQLTNLAQIRRGASIVIPDDREGMARALVLLQNYTLLTFDDRAGLHATLRDVTGNRLNLTLRALPRKRLVAALNAATIVVMDSESAQRAGLYPARDSIGIEDARSPYAGVLAVREAERGEPWVAQLVSAYHSNDVAHFILTRYQDSVRRPW</sequence>
<proteinExistence type="inferred from homology"/>
<dbReference type="CDD" id="cd13598">
    <property type="entry name" value="PBP2_lipoprotein_IlpA_like"/>
    <property type="match status" value="1"/>
</dbReference>
<feature type="chain" id="PRO_5044495056" evidence="7">
    <location>
        <begin position="31"/>
        <end position="270"/>
    </location>
</feature>
<keyword evidence="4" id="KW-0472">Membrane</keyword>
<accession>A0AB73IDZ6</accession>
<protein>
    <submittedName>
        <fullName evidence="8">YaeC family lipoprotein</fullName>
    </submittedName>
</protein>
<dbReference type="Pfam" id="PF03180">
    <property type="entry name" value="Lipoprotein_9"/>
    <property type="match status" value="1"/>
</dbReference>
<evidence type="ECO:0000256" key="3">
    <source>
        <dbReference type="ARBA" id="ARBA00022729"/>
    </source>
</evidence>
<feature type="signal peptide" evidence="7">
    <location>
        <begin position="1"/>
        <end position="30"/>
    </location>
</feature>
<dbReference type="PANTHER" id="PTHR30429">
    <property type="entry name" value="D-METHIONINE-BINDING LIPOPROTEIN METQ"/>
    <property type="match status" value="1"/>
</dbReference>
<comment type="caution">
    <text evidence="8">The sequence shown here is derived from an EMBL/GenBank/DDBJ whole genome shotgun (WGS) entry which is preliminary data.</text>
</comment>
<evidence type="ECO:0000256" key="1">
    <source>
        <dbReference type="ARBA" id="ARBA00004635"/>
    </source>
</evidence>
<dbReference type="Proteomes" id="UP001229486">
    <property type="component" value="Unassembled WGS sequence"/>
</dbReference>
<comment type="subcellular location">
    <subcellularLocation>
        <location evidence="1">Membrane</location>
        <topology evidence="1">Lipid-anchor</topology>
    </subcellularLocation>
</comment>
<dbReference type="AlphaFoldDB" id="A0AB73IDZ6"/>
<dbReference type="PANTHER" id="PTHR30429:SF1">
    <property type="entry name" value="D-METHIONINE-BINDING LIPOPROTEIN METQ-RELATED"/>
    <property type="match status" value="1"/>
</dbReference>
<evidence type="ECO:0000256" key="6">
    <source>
        <dbReference type="ARBA" id="ARBA00023288"/>
    </source>
</evidence>
<dbReference type="Gene3D" id="3.40.190.10">
    <property type="entry name" value="Periplasmic binding protein-like II"/>
    <property type="match status" value="2"/>
</dbReference>
<keyword evidence="5" id="KW-0564">Palmitate</keyword>
<evidence type="ECO:0000256" key="7">
    <source>
        <dbReference type="SAM" id="SignalP"/>
    </source>
</evidence>
<evidence type="ECO:0000256" key="2">
    <source>
        <dbReference type="ARBA" id="ARBA00008973"/>
    </source>
</evidence>
<dbReference type="InterPro" id="IPR004872">
    <property type="entry name" value="Lipoprotein_NlpA"/>
</dbReference>
<dbReference type="EMBL" id="JAURTK010000003">
    <property type="protein sequence ID" value="MDP9647369.1"/>
    <property type="molecule type" value="Genomic_DNA"/>
</dbReference>
<dbReference type="SUPFAM" id="SSF53850">
    <property type="entry name" value="Periplasmic binding protein-like II"/>
    <property type="match status" value="1"/>
</dbReference>
<comment type="similarity">
    <text evidence="2">Belongs to the NlpA lipoprotein family.</text>
</comment>
<keyword evidence="3 7" id="KW-0732">Signal</keyword>
<keyword evidence="6 8" id="KW-0449">Lipoprotein</keyword>
<evidence type="ECO:0000313" key="8">
    <source>
        <dbReference type="EMBL" id="MDP9647369.1"/>
    </source>
</evidence>